<sequence>MDKAAKIALIDELFQREKSPAERRILQTRGYCLSDMAEILHHALKHLYDDEYIDMMLEDLDGNHYYWIFYGLSRLKTKHNVRTPEELKPLLKRFFEDPDDWDSDIDDIAAEHYPEIEYEWIDVHGIFADDPDETDANTT</sequence>
<name>A0A840DPV8_9MICO</name>
<gene>
    <name evidence="1" type="ORF">F5897_001351</name>
</gene>
<accession>A0A840DPV8</accession>
<dbReference type="EMBL" id="JACIFD010000014">
    <property type="protein sequence ID" value="MBB4072028.1"/>
    <property type="molecule type" value="Genomic_DNA"/>
</dbReference>
<proteinExistence type="predicted"/>
<dbReference type="RefSeq" id="WP_183304949.1">
    <property type="nucleotide sequence ID" value="NZ_JACIFD010000014.1"/>
</dbReference>
<comment type="caution">
    <text evidence="1">The sequence shown here is derived from an EMBL/GenBank/DDBJ whole genome shotgun (WGS) entry which is preliminary data.</text>
</comment>
<organism evidence="1 2">
    <name type="scientific">Canibacter oris</name>
    <dbReference type="NCBI Taxonomy" id="1365628"/>
    <lineage>
        <taxon>Bacteria</taxon>
        <taxon>Bacillati</taxon>
        <taxon>Actinomycetota</taxon>
        <taxon>Actinomycetes</taxon>
        <taxon>Micrococcales</taxon>
        <taxon>Microbacteriaceae</taxon>
        <taxon>Canibacter</taxon>
    </lineage>
</organism>
<evidence type="ECO:0000313" key="2">
    <source>
        <dbReference type="Proteomes" id="UP000571183"/>
    </source>
</evidence>
<protein>
    <submittedName>
        <fullName evidence="1">Uncharacterized protein</fullName>
    </submittedName>
</protein>
<keyword evidence="2" id="KW-1185">Reference proteome</keyword>
<reference evidence="1" key="1">
    <citation type="submission" date="2020-08" db="EMBL/GenBank/DDBJ databases">
        <title>Sequencing the genomes of 1000 actinobacteria strains.</title>
        <authorList>
            <person name="Klenk H.-P."/>
        </authorList>
    </citation>
    <scope>NUCLEOTIDE SEQUENCE [LARGE SCALE GENOMIC DNA]</scope>
    <source>
        <strain evidence="1">DSM 27064</strain>
    </source>
</reference>
<dbReference type="Proteomes" id="UP000571183">
    <property type="component" value="Unassembled WGS sequence"/>
</dbReference>
<evidence type="ECO:0000313" key="1">
    <source>
        <dbReference type="EMBL" id="MBB4072028.1"/>
    </source>
</evidence>
<dbReference type="AlphaFoldDB" id="A0A840DPV8"/>